<protein>
    <recommendedName>
        <fullName evidence="6">Zn(2)-C6 fungal-type domain-containing protein</fullName>
    </recommendedName>
</protein>
<evidence type="ECO:0000313" key="7">
    <source>
        <dbReference type="EMBL" id="KPI34655.1"/>
    </source>
</evidence>
<evidence type="ECO:0000256" key="1">
    <source>
        <dbReference type="ARBA" id="ARBA00023015"/>
    </source>
</evidence>
<dbReference type="RefSeq" id="XP_017994618.1">
    <property type="nucleotide sequence ID" value="XM_018140509.1"/>
</dbReference>
<feature type="compositionally biased region" description="Basic and acidic residues" evidence="5">
    <location>
        <begin position="59"/>
        <end position="68"/>
    </location>
</feature>
<dbReference type="InterPro" id="IPR036864">
    <property type="entry name" value="Zn2-C6_fun-type_DNA-bd_sf"/>
</dbReference>
<gene>
    <name evidence="7" type="ORF">AB675_11643</name>
</gene>
<dbReference type="PROSITE" id="PS50048">
    <property type="entry name" value="ZN2_CY6_FUNGAL_2"/>
    <property type="match status" value="1"/>
</dbReference>
<dbReference type="EMBL" id="LFJN01000054">
    <property type="protein sequence ID" value="KPI34655.1"/>
    <property type="molecule type" value="Genomic_DNA"/>
</dbReference>
<dbReference type="PROSITE" id="PS00463">
    <property type="entry name" value="ZN2_CY6_FUNGAL_1"/>
    <property type="match status" value="1"/>
</dbReference>
<dbReference type="Proteomes" id="UP000038010">
    <property type="component" value="Unassembled WGS sequence"/>
</dbReference>
<feature type="region of interest" description="Disordered" evidence="5">
    <location>
        <begin position="55"/>
        <end position="77"/>
    </location>
</feature>
<keyword evidence="2" id="KW-0238">DNA-binding</keyword>
<accession>A0A0N1GX64</accession>
<proteinExistence type="predicted"/>
<dbReference type="Gene3D" id="4.10.240.10">
    <property type="entry name" value="Zn(2)-C6 fungal-type DNA-binding domain"/>
    <property type="match status" value="1"/>
</dbReference>
<keyword evidence="4" id="KW-0539">Nucleus</keyword>
<dbReference type="GO" id="GO:0003677">
    <property type="term" value="F:DNA binding"/>
    <property type="evidence" value="ECO:0007669"/>
    <property type="project" value="UniProtKB-KW"/>
</dbReference>
<dbReference type="AlphaFoldDB" id="A0A0N1GX64"/>
<dbReference type="InterPro" id="IPR001138">
    <property type="entry name" value="Zn2Cys6_DnaBD"/>
</dbReference>
<evidence type="ECO:0000256" key="2">
    <source>
        <dbReference type="ARBA" id="ARBA00023125"/>
    </source>
</evidence>
<dbReference type="GeneID" id="28732390"/>
<dbReference type="PANTHER" id="PTHR38111">
    <property type="entry name" value="ZN(2)-C6 FUNGAL-TYPE DOMAIN-CONTAINING PROTEIN-RELATED"/>
    <property type="match status" value="1"/>
</dbReference>
<keyword evidence="3" id="KW-0804">Transcription</keyword>
<keyword evidence="1" id="KW-0805">Transcription regulation</keyword>
<evidence type="ECO:0000259" key="6">
    <source>
        <dbReference type="PROSITE" id="PS50048"/>
    </source>
</evidence>
<evidence type="ECO:0000256" key="3">
    <source>
        <dbReference type="ARBA" id="ARBA00023163"/>
    </source>
</evidence>
<dbReference type="VEuPathDB" id="FungiDB:AB675_11643"/>
<name>A0A0N1GX64_9EURO</name>
<dbReference type="InterPro" id="IPR053178">
    <property type="entry name" value="Osmoadaptation_assoc"/>
</dbReference>
<dbReference type="CDD" id="cd00067">
    <property type="entry name" value="GAL4"/>
    <property type="match status" value="1"/>
</dbReference>
<feature type="domain" description="Zn(2)-C6 fungal-type" evidence="6">
    <location>
        <begin position="9"/>
        <end position="39"/>
    </location>
</feature>
<keyword evidence="8" id="KW-1185">Reference proteome</keyword>
<dbReference type="PANTHER" id="PTHR38111:SF11">
    <property type="entry name" value="TRANSCRIPTION FACTOR DOMAIN-CONTAINING PROTEIN-RELATED"/>
    <property type="match status" value="1"/>
</dbReference>
<dbReference type="GO" id="GO:0000981">
    <property type="term" value="F:DNA-binding transcription factor activity, RNA polymerase II-specific"/>
    <property type="evidence" value="ECO:0007669"/>
    <property type="project" value="InterPro"/>
</dbReference>
<reference evidence="7 8" key="1">
    <citation type="submission" date="2015-06" db="EMBL/GenBank/DDBJ databases">
        <title>Draft genome of the ant-associated black yeast Phialophora attae CBS 131958.</title>
        <authorList>
            <person name="Moreno L.F."/>
            <person name="Stielow B.J."/>
            <person name="de Hoog S."/>
            <person name="Vicente V.A."/>
            <person name="Weiss V.A."/>
            <person name="de Vries M."/>
            <person name="Cruz L.M."/>
            <person name="Souza E.M."/>
        </authorList>
    </citation>
    <scope>NUCLEOTIDE SEQUENCE [LARGE SCALE GENOMIC DNA]</scope>
    <source>
        <strain evidence="7 8">CBS 131958</strain>
    </source>
</reference>
<dbReference type="Pfam" id="PF00172">
    <property type="entry name" value="Zn_clus"/>
    <property type="match status" value="1"/>
</dbReference>
<evidence type="ECO:0000256" key="5">
    <source>
        <dbReference type="SAM" id="MobiDB-lite"/>
    </source>
</evidence>
<dbReference type="OrthoDB" id="3525185at2759"/>
<dbReference type="GO" id="GO:0008270">
    <property type="term" value="F:zinc ion binding"/>
    <property type="evidence" value="ECO:0007669"/>
    <property type="project" value="InterPro"/>
</dbReference>
<evidence type="ECO:0000313" key="8">
    <source>
        <dbReference type="Proteomes" id="UP000038010"/>
    </source>
</evidence>
<comment type="caution">
    <text evidence="7">The sequence shown here is derived from an EMBL/GenBank/DDBJ whole genome shotgun (WGS) entry which is preliminary data.</text>
</comment>
<dbReference type="SUPFAM" id="SSF57701">
    <property type="entry name" value="Zn2/Cys6 DNA-binding domain"/>
    <property type="match status" value="1"/>
</dbReference>
<organism evidence="7 8">
    <name type="scientific">Cyphellophora attinorum</name>
    <dbReference type="NCBI Taxonomy" id="1664694"/>
    <lineage>
        <taxon>Eukaryota</taxon>
        <taxon>Fungi</taxon>
        <taxon>Dikarya</taxon>
        <taxon>Ascomycota</taxon>
        <taxon>Pezizomycotina</taxon>
        <taxon>Eurotiomycetes</taxon>
        <taxon>Chaetothyriomycetidae</taxon>
        <taxon>Chaetothyriales</taxon>
        <taxon>Cyphellophoraceae</taxon>
        <taxon>Cyphellophora</taxon>
    </lineage>
</organism>
<evidence type="ECO:0000256" key="4">
    <source>
        <dbReference type="ARBA" id="ARBA00023242"/>
    </source>
</evidence>
<sequence>MARFRRSKGCEGCRARRRRCDEASPSCGLCFKRGIHCVYGDQLNVVFVRCGPKPMPPRDASRDRHQTKSNESGASLPSVENVPQACLATAYRLQTHGNFLGVYLPQTSATATSATCTTAWLHSAYELSSTDQLLSDALSALSIQCLAHDGDLGAESQSQLLCGRVIRNLPKRLDARSQALGDTTLACVMVLNLLWSHRANREGASGWLFHAHGISALIHARGARNHSSDFGRELVSGSRLISLVGTIGKRKADWSQLPGGTIAPGDSRADFLLLFDILQGLPSTLEQLDTVSRLASEGNLKDAEAIARALIETCHVLTAQLKDWRDGLDTHCSDLGVTQLVSEEPSELYQSLPIDSPLRIFPTYFCYPNIDLAQQVLLYMVGNVFLWTVRAGMEDALDSMQPQRQTDVTPPLRPGEIFGAERACRMALQVAQSLEYFVRPGMGLAAIDIFGFPITFIYNWLTDRNVPERMWFEVIFGHLRTINSGYAAFLETATKLHGECDIFDLLR</sequence>
<dbReference type="SMART" id="SM00066">
    <property type="entry name" value="GAL4"/>
    <property type="match status" value="1"/>
</dbReference>